<keyword evidence="7" id="KW-1185">Reference proteome</keyword>
<name>E1QDB8_DESB2</name>
<dbReference type="Pfam" id="PF00939">
    <property type="entry name" value="Na_sulph_symp"/>
    <property type="match status" value="1"/>
</dbReference>
<dbReference type="Proteomes" id="UP000009047">
    <property type="component" value="Chromosome"/>
</dbReference>
<dbReference type="AlphaFoldDB" id="E1QDB8"/>
<feature type="transmembrane region" description="Helical" evidence="5">
    <location>
        <begin position="280"/>
        <end position="303"/>
    </location>
</feature>
<dbReference type="PANTHER" id="PTHR10283:SF82">
    <property type="entry name" value="SOLUTE CARRIER FAMILY 13 MEMBER 2"/>
    <property type="match status" value="1"/>
</dbReference>
<evidence type="ECO:0000256" key="5">
    <source>
        <dbReference type="SAM" id="Phobius"/>
    </source>
</evidence>
<gene>
    <name evidence="6" type="ordered locus">Deba_0058</name>
</gene>
<protein>
    <submittedName>
        <fullName evidence="6">Anion transporter</fullName>
    </submittedName>
</protein>
<dbReference type="EMBL" id="CP002085">
    <property type="protein sequence ID" value="ADK83437.1"/>
    <property type="molecule type" value="Genomic_DNA"/>
</dbReference>
<keyword evidence="4 5" id="KW-0472">Membrane</keyword>
<dbReference type="eggNOG" id="COG0471">
    <property type="taxonomic scope" value="Bacteria"/>
</dbReference>
<dbReference type="STRING" id="644282.Deba_0058"/>
<organism evidence="6 7">
    <name type="scientific">Desulfarculus baarsii (strain ATCC 33931 / DSM 2075 / LMG 7858 / VKM B-1802 / 2st14)</name>
    <dbReference type="NCBI Taxonomy" id="644282"/>
    <lineage>
        <taxon>Bacteria</taxon>
        <taxon>Pseudomonadati</taxon>
        <taxon>Thermodesulfobacteriota</taxon>
        <taxon>Desulfarculia</taxon>
        <taxon>Desulfarculales</taxon>
        <taxon>Desulfarculaceae</taxon>
        <taxon>Desulfarculus</taxon>
    </lineage>
</organism>
<evidence type="ECO:0000256" key="4">
    <source>
        <dbReference type="ARBA" id="ARBA00023136"/>
    </source>
</evidence>
<evidence type="ECO:0000256" key="1">
    <source>
        <dbReference type="ARBA" id="ARBA00004141"/>
    </source>
</evidence>
<feature type="transmembrane region" description="Helical" evidence="5">
    <location>
        <begin position="460"/>
        <end position="479"/>
    </location>
</feature>
<evidence type="ECO:0000256" key="2">
    <source>
        <dbReference type="ARBA" id="ARBA00022692"/>
    </source>
</evidence>
<accession>E1QDB8</accession>
<dbReference type="RefSeq" id="WP_013256893.1">
    <property type="nucleotide sequence ID" value="NC_014365.1"/>
</dbReference>
<dbReference type="NCBIfam" id="TIGR00785">
    <property type="entry name" value="dass"/>
    <property type="match status" value="1"/>
</dbReference>
<feature type="transmembrane region" description="Helical" evidence="5">
    <location>
        <begin position="6"/>
        <end position="23"/>
    </location>
</feature>
<proteinExistence type="predicted"/>
<feature type="transmembrane region" description="Helical" evidence="5">
    <location>
        <begin position="240"/>
        <end position="268"/>
    </location>
</feature>
<dbReference type="OrthoDB" id="9766267at2"/>
<keyword evidence="2 5" id="KW-0812">Transmembrane</keyword>
<evidence type="ECO:0000313" key="6">
    <source>
        <dbReference type="EMBL" id="ADK83437.1"/>
    </source>
</evidence>
<feature type="transmembrane region" description="Helical" evidence="5">
    <location>
        <begin position="324"/>
        <end position="341"/>
    </location>
</feature>
<dbReference type="GO" id="GO:0008514">
    <property type="term" value="F:organic anion transmembrane transporter activity"/>
    <property type="evidence" value="ECO:0007669"/>
    <property type="project" value="UniProtKB-ARBA"/>
</dbReference>
<feature type="transmembrane region" description="Helical" evidence="5">
    <location>
        <begin position="347"/>
        <end position="368"/>
    </location>
</feature>
<feature type="transmembrane region" description="Helical" evidence="5">
    <location>
        <begin position="499"/>
        <end position="519"/>
    </location>
</feature>
<dbReference type="KEGG" id="dbr:Deba_0058"/>
<evidence type="ECO:0000313" key="7">
    <source>
        <dbReference type="Proteomes" id="UP000009047"/>
    </source>
</evidence>
<dbReference type="InterPro" id="IPR001898">
    <property type="entry name" value="SLC13A/DASS"/>
</dbReference>
<dbReference type="PANTHER" id="PTHR10283">
    <property type="entry name" value="SOLUTE CARRIER FAMILY 13 MEMBER"/>
    <property type="match status" value="1"/>
</dbReference>
<comment type="subcellular location">
    <subcellularLocation>
        <location evidence="1">Membrane</location>
        <topology evidence="1">Multi-pass membrane protein</topology>
    </subcellularLocation>
</comment>
<feature type="transmembrane region" description="Helical" evidence="5">
    <location>
        <begin position="380"/>
        <end position="404"/>
    </location>
</feature>
<sequence length="525" mass="55373">MIPKSKLLMLLVAIALGIVVMLLPRPEGTRFEIIGDPDQKVLAAVSDAFALYGAPDKEGAYLVEAKAPGTEQCTGQAIEAKIQQLGLADVSVEYDNGLSPRAKTFLAVLAFLVVLFVAEPVPLEITAMCIGVLLIATGVSDVKDAWAAYMNPVVVFIMCCLIFAIALDKANVTKRLAHAVAKKAGDSVTKFTFILAISLGLASAVMHDAAAAAIGFATILPLMRAAGVEPNTNTARFMMMSIPFACSAGGMGTLVGGGRCMVSAAFLKELTGMELDFLDWMLYAGPGALICVPAVVAVVYLVFRPDPKIKLPKYDEEIGPWTRNEIVTLSIFGLVLLSWLLKGFTGLDYSVTGILGVVALVLTGVLKWHDIHTDLEWGTALFIFGGGLALGLAMDSSGAARYFANLFFPLVKGGGWLVLLAAVGVFGALVTNAMANVAAAALILPIVIPMAKMEGVDPRVLALGLGMCTSFAYLLVIGCPPNAISYSFKQFRAMDLTKAGLVATPIMLALVLGVAALWWHIMGLV</sequence>
<reference evidence="6 7" key="1">
    <citation type="journal article" date="2010" name="Stand. Genomic Sci.">
        <title>Complete genome sequence of Desulfarculus baarsii type strain (2st14).</title>
        <authorList>
            <person name="Sun H."/>
            <person name="Spring S."/>
            <person name="Lapidus A."/>
            <person name="Davenport K."/>
            <person name="Del Rio T.G."/>
            <person name="Tice H."/>
            <person name="Nolan M."/>
            <person name="Copeland A."/>
            <person name="Cheng J.F."/>
            <person name="Lucas S."/>
            <person name="Tapia R."/>
            <person name="Goodwin L."/>
            <person name="Pitluck S."/>
            <person name="Ivanova N."/>
            <person name="Pagani I."/>
            <person name="Mavromatis K."/>
            <person name="Ovchinnikova G."/>
            <person name="Pati A."/>
            <person name="Chen A."/>
            <person name="Palaniappan K."/>
            <person name="Hauser L."/>
            <person name="Chang Y.J."/>
            <person name="Jeffries C.D."/>
            <person name="Detter J.C."/>
            <person name="Han C."/>
            <person name="Rohde M."/>
            <person name="Brambilla E."/>
            <person name="Goker M."/>
            <person name="Woyke T."/>
            <person name="Bristow J."/>
            <person name="Eisen J.A."/>
            <person name="Markowitz V."/>
            <person name="Hugenholtz P."/>
            <person name="Kyrpides N.C."/>
            <person name="Klenk H.P."/>
            <person name="Land M."/>
        </authorList>
    </citation>
    <scope>NUCLEOTIDE SEQUENCE [LARGE SCALE GENOMIC DNA]</scope>
    <source>
        <strain evidence="7">ATCC 33931 / DSM 2075 / LMG 7858 / VKM B-1802 / 2st14</strain>
    </source>
</reference>
<feature type="transmembrane region" description="Helical" evidence="5">
    <location>
        <begin position="416"/>
        <end position="448"/>
    </location>
</feature>
<feature type="transmembrane region" description="Helical" evidence="5">
    <location>
        <begin position="188"/>
        <end position="205"/>
    </location>
</feature>
<feature type="transmembrane region" description="Helical" evidence="5">
    <location>
        <begin position="148"/>
        <end position="167"/>
    </location>
</feature>
<dbReference type="GO" id="GO:1905039">
    <property type="term" value="P:carboxylic acid transmembrane transport"/>
    <property type="evidence" value="ECO:0007669"/>
    <property type="project" value="UniProtKB-ARBA"/>
</dbReference>
<dbReference type="HOGENOM" id="CLU_005170_0_1_7"/>
<keyword evidence="3 5" id="KW-1133">Transmembrane helix</keyword>
<evidence type="ECO:0000256" key="3">
    <source>
        <dbReference type="ARBA" id="ARBA00022989"/>
    </source>
</evidence>
<dbReference type="GO" id="GO:0005886">
    <property type="term" value="C:plasma membrane"/>
    <property type="evidence" value="ECO:0007669"/>
    <property type="project" value="TreeGrafter"/>
</dbReference>
<feature type="transmembrane region" description="Helical" evidence="5">
    <location>
        <begin position="105"/>
        <end position="136"/>
    </location>
</feature>